<reference evidence="1" key="1">
    <citation type="submission" date="2022-10" db="EMBL/GenBank/DDBJ databases">
        <title>Tapping the CABI collections for fungal endophytes: first genome assemblies for Collariella, Neodidymelliopsis, Ascochyta clinopodiicola, Didymella pomorum, Didymosphaeria variabile, Neocosmospora piperis and Neocucurbitaria cava.</title>
        <authorList>
            <person name="Hill R."/>
        </authorList>
    </citation>
    <scope>NUCLEOTIDE SEQUENCE</scope>
    <source>
        <strain evidence="1">IMI 355082</strain>
    </source>
</reference>
<gene>
    <name evidence="1" type="ORF">N0V93_010276</name>
</gene>
<organism evidence="1 2">
    <name type="scientific">Gnomoniopsis smithogilvyi</name>
    <dbReference type="NCBI Taxonomy" id="1191159"/>
    <lineage>
        <taxon>Eukaryota</taxon>
        <taxon>Fungi</taxon>
        <taxon>Dikarya</taxon>
        <taxon>Ascomycota</taxon>
        <taxon>Pezizomycotina</taxon>
        <taxon>Sordariomycetes</taxon>
        <taxon>Sordariomycetidae</taxon>
        <taxon>Diaporthales</taxon>
        <taxon>Gnomoniaceae</taxon>
        <taxon>Gnomoniopsis</taxon>
    </lineage>
</organism>
<sequence>MAAESLNEWVVVGKTTGDEPTDRGSSCHNHPGEAQLTIQLLLEENALLRERIAELEDGVDGTLKAIEDIERGLKEGQADCRAK</sequence>
<protein>
    <submittedName>
        <fullName evidence="1">Uncharacterized protein</fullName>
    </submittedName>
</protein>
<dbReference type="Proteomes" id="UP001140453">
    <property type="component" value="Unassembled WGS sequence"/>
</dbReference>
<dbReference type="AlphaFoldDB" id="A0A9W9CRS3"/>
<dbReference type="EMBL" id="JAPEVB010000008">
    <property type="protein sequence ID" value="KAJ4385215.1"/>
    <property type="molecule type" value="Genomic_DNA"/>
</dbReference>
<name>A0A9W9CRS3_9PEZI</name>
<evidence type="ECO:0000313" key="2">
    <source>
        <dbReference type="Proteomes" id="UP001140453"/>
    </source>
</evidence>
<evidence type="ECO:0000313" key="1">
    <source>
        <dbReference type="EMBL" id="KAJ4385215.1"/>
    </source>
</evidence>
<keyword evidence="2" id="KW-1185">Reference proteome</keyword>
<accession>A0A9W9CRS3</accession>
<proteinExistence type="predicted"/>
<comment type="caution">
    <text evidence="1">The sequence shown here is derived from an EMBL/GenBank/DDBJ whole genome shotgun (WGS) entry which is preliminary data.</text>
</comment>